<gene>
    <name evidence="1" type="ORF">L6452_38061</name>
</gene>
<evidence type="ECO:0000313" key="2">
    <source>
        <dbReference type="Proteomes" id="UP001055879"/>
    </source>
</evidence>
<proteinExistence type="predicted"/>
<sequence>MTESEQRARELTAKKTQTNIIITINHLSTKLGISIFAENSLQIEQLQSLFCCSISYFQSISLKKFIAISNLLSFECLMFGSN</sequence>
<organism evidence="1 2">
    <name type="scientific">Arctium lappa</name>
    <name type="common">Greater burdock</name>
    <name type="synonym">Lappa major</name>
    <dbReference type="NCBI Taxonomy" id="4217"/>
    <lineage>
        <taxon>Eukaryota</taxon>
        <taxon>Viridiplantae</taxon>
        <taxon>Streptophyta</taxon>
        <taxon>Embryophyta</taxon>
        <taxon>Tracheophyta</taxon>
        <taxon>Spermatophyta</taxon>
        <taxon>Magnoliopsida</taxon>
        <taxon>eudicotyledons</taxon>
        <taxon>Gunneridae</taxon>
        <taxon>Pentapetalae</taxon>
        <taxon>asterids</taxon>
        <taxon>campanulids</taxon>
        <taxon>Asterales</taxon>
        <taxon>Asteraceae</taxon>
        <taxon>Carduoideae</taxon>
        <taxon>Cardueae</taxon>
        <taxon>Arctiinae</taxon>
        <taxon>Arctium</taxon>
    </lineage>
</organism>
<keyword evidence="2" id="KW-1185">Reference proteome</keyword>
<reference evidence="1 2" key="2">
    <citation type="journal article" date="2022" name="Mol. Ecol. Resour.">
        <title>The genomes of chicory, endive, great burdock and yacon provide insights into Asteraceae paleo-polyploidization history and plant inulin production.</title>
        <authorList>
            <person name="Fan W."/>
            <person name="Wang S."/>
            <person name="Wang H."/>
            <person name="Wang A."/>
            <person name="Jiang F."/>
            <person name="Liu H."/>
            <person name="Zhao H."/>
            <person name="Xu D."/>
            <person name="Zhang Y."/>
        </authorList>
    </citation>
    <scope>NUCLEOTIDE SEQUENCE [LARGE SCALE GENOMIC DNA]</scope>
    <source>
        <strain evidence="2">cv. Niubang</strain>
    </source>
</reference>
<dbReference type="EMBL" id="CM042060">
    <property type="protein sequence ID" value="KAI3678758.1"/>
    <property type="molecule type" value="Genomic_DNA"/>
</dbReference>
<reference evidence="2" key="1">
    <citation type="journal article" date="2022" name="Mol. Ecol. Resour.">
        <title>The genomes of chicory, endive, great burdock and yacon provide insights into Asteraceae palaeo-polyploidization history and plant inulin production.</title>
        <authorList>
            <person name="Fan W."/>
            <person name="Wang S."/>
            <person name="Wang H."/>
            <person name="Wang A."/>
            <person name="Jiang F."/>
            <person name="Liu H."/>
            <person name="Zhao H."/>
            <person name="Xu D."/>
            <person name="Zhang Y."/>
        </authorList>
    </citation>
    <scope>NUCLEOTIDE SEQUENCE [LARGE SCALE GENOMIC DNA]</scope>
    <source>
        <strain evidence="2">cv. Niubang</strain>
    </source>
</reference>
<comment type="caution">
    <text evidence="1">The sequence shown here is derived from an EMBL/GenBank/DDBJ whole genome shotgun (WGS) entry which is preliminary data.</text>
</comment>
<evidence type="ECO:0000313" key="1">
    <source>
        <dbReference type="EMBL" id="KAI3678758.1"/>
    </source>
</evidence>
<name>A0ACB8Y563_ARCLA</name>
<protein>
    <submittedName>
        <fullName evidence="1">Uncharacterized protein</fullName>
    </submittedName>
</protein>
<dbReference type="Proteomes" id="UP001055879">
    <property type="component" value="Linkage Group LG14"/>
</dbReference>
<accession>A0ACB8Y563</accession>